<protein>
    <submittedName>
        <fullName evidence="3">Glyoxalase/Bleomycin resistance protein/Dioxygenase superfamily</fullName>
    </submittedName>
    <submittedName>
        <fullName evidence="2">Phenazine biosynthesis protein</fullName>
    </submittedName>
</protein>
<evidence type="ECO:0000313" key="2">
    <source>
        <dbReference type="EMBL" id="RLP11293.1"/>
    </source>
</evidence>
<name>A0A383S4H0_9ACTN</name>
<dbReference type="OrthoDB" id="9798430at2"/>
<dbReference type="Proteomes" id="UP000279336">
    <property type="component" value="Unassembled WGS sequence"/>
</dbReference>
<dbReference type="PROSITE" id="PS51819">
    <property type="entry name" value="VOC"/>
    <property type="match status" value="1"/>
</dbReference>
<dbReference type="InterPro" id="IPR004360">
    <property type="entry name" value="Glyas_Fos-R_dOase_dom"/>
</dbReference>
<dbReference type="PANTHER" id="PTHR36503">
    <property type="entry name" value="BLR2520 PROTEIN"/>
    <property type="match status" value="1"/>
</dbReference>
<evidence type="ECO:0000313" key="4">
    <source>
        <dbReference type="Proteomes" id="UP000263928"/>
    </source>
</evidence>
<dbReference type="Proteomes" id="UP000263928">
    <property type="component" value="Unassembled WGS sequence"/>
</dbReference>
<dbReference type="Gene3D" id="3.30.720.110">
    <property type="match status" value="1"/>
</dbReference>
<dbReference type="AlphaFoldDB" id="A0A383S4H0"/>
<dbReference type="PANTHER" id="PTHR36503:SF1">
    <property type="entry name" value="BLR2520 PROTEIN"/>
    <property type="match status" value="1"/>
</dbReference>
<dbReference type="RefSeq" id="WP_119161301.1">
    <property type="nucleotide sequence ID" value="NZ_LR134442.1"/>
</dbReference>
<dbReference type="SUPFAM" id="SSF54593">
    <property type="entry name" value="Glyoxalase/Bleomycin resistance protein/Dihydroxybiphenyl dioxygenase"/>
    <property type="match status" value="1"/>
</dbReference>
<reference evidence="2 5" key="3">
    <citation type="submission" date="2018-10" db="EMBL/GenBank/DDBJ databases">
        <title>Propionibacterium australiense Genome Sequencing and Assembly.</title>
        <authorList>
            <person name="Bernier A.-M."/>
            <person name="Bernard K."/>
        </authorList>
    </citation>
    <scope>NUCLEOTIDE SEQUENCE [LARGE SCALE GENOMIC DNA]</scope>
    <source>
        <strain evidence="2 5">NML98A078</strain>
    </source>
</reference>
<dbReference type="InterPro" id="IPR026275">
    <property type="entry name" value="Glyoxalase/dOase/EhpR"/>
</dbReference>
<dbReference type="Gene3D" id="3.30.720.120">
    <property type="match status" value="1"/>
</dbReference>
<gene>
    <name evidence="2" type="ORF">D7U36_03990</name>
    <name evidence="3" type="ORF">PROPAUS_0829</name>
</gene>
<feature type="domain" description="VOC" evidence="1">
    <location>
        <begin position="5"/>
        <end position="122"/>
    </location>
</feature>
<keyword evidence="4" id="KW-1185">Reference proteome</keyword>
<dbReference type="EMBL" id="UNQJ01000004">
    <property type="protein sequence ID" value="SYZ32918.1"/>
    <property type="molecule type" value="Genomic_DNA"/>
</dbReference>
<evidence type="ECO:0000313" key="5">
    <source>
        <dbReference type="Proteomes" id="UP000279336"/>
    </source>
</evidence>
<keyword evidence="3" id="KW-0223">Dioxygenase</keyword>
<evidence type="ECO:0000313" key="3">
    <source>
        <dbReference type="EMBL" id="SYZ32918.1"/>
    </source>
</evidence>
<dbReference type="Pfam" id="PF00903">
    <property type="entry name" value="Glyoxalase"/>
    <property type="match status" value="1"/>
</dbReference>
<keyword evidence="3" id="KW-0560">Oxidoreductase</keyword>
<dbReference type="PIRSF" id="PIRSF039020">
    <property type="entry name" value="EhpR"/>
    <property type="match status" value="1"/>
</dbReference>
<dbReference type="GO" id="GO:0051213">
    <property type="term" value="F:dioxygenase activity"/>
    <property type="evidence" value="ECO:0007669"/>
    <property type="project" value="UniProtKB-KW"/>
</dbReference>
<proteinExistence type="predicted"/>
<organism evidence="3 4">
    <name type="scientific">Propionibacterium australiense</name>
    <dbReference type="NCBI Taxonomy" id="119981"/>
    <lineage>
        <taxon>Bacteria</taxon>
        <taxon>Bacillati</taxon>
        <taxon>Actinomycetota</taxon>
        <taxon>Actinomycetes</taxon>
        <taxon>Propionibacteriales</taxon>
        <taxon>Propionibacteriaceae</taxon>
        <taxon>Propionibacterium</taxon>
    </lineage>
</organism>
<accession>A0A383S4H0</accession>
<dbReference type="EMBL" id="RCIW01000005">
    <property type="protein sequence ID" value="RLP11293.1"/>
    <property type="molecule type" value="Genomic_DNA"/>
</dbReference>
<dbReference type="InterPro" id="IPR029068">
    <property type="entry name" value="Glyas_Bleomycin-R_OHBP_Dase"/>
</dbReference>
<evidence type="ECO:0000259" key="1">
    <source>
        <dbReference type="PROSITE" id="PS51819"/>
    </source>
</evidence>
<reference evidence="3" key="2">
    <citation type="submission" date="2018-08" db="EMBL/GenBank/DDBJ databases">
        <authorList>
            <person name="Ferrada E.E."/>
            <person name="Latorre B.A."/>
        </authorList>
    </citation>
    <scope>NUCLEOTIDE SEQUENCE [LARGE SCALE GENOMIC DNA]</scope>
    <source>
        <strain evidence="3">Propionibacterium_australiense1</strain>
    </source>
</reference>
<sequence>MTVFVPNSIVLYVADIERSAAFYSELLGAGPQETFEGFAVFALAGSMTLCLQAADQIDPAAEAHVGGSELSLSDVDRADVDCLHAEWAARGVPMLLEPTDLVFGYTFVAADPDGHRLRVCATDTSTLE</sequence>
<reference evidence="4" key="1">
    <citation type="submission" date="2018-08" db="EMBL/GenBank/DDBJ databases">
        <authorList>
            <person name="Hornung B."/>
        </authorList>
    </citation>
    <scope>NUCLEOTIDE SEQUENCE [LARGE SCALE GENOMIC DNA]</scope>
</reference>
<dbReference type="InterPro" id="IPR037523">
    <property type="entry name" value="VOC_core"/>
</dbReference>